<dbReference type="UniPathway" id="UPA00696"/>
<evidence type="ECO:0000256" key="1">
    <source>
        <dbReference type="ARBA" id="ARBA00000448"/>
    </source>
</evidence>
<dbReference type="InterPro" id="IPR011658">
    <property type="entry name" value="PA14_dom"/>
</dbReference>
<dbReference type="InterPro" id="IPR002772">
    <property type="entry name" value="Glyco_hydro_3_C"/>
</dbReference>
<evidence type="ECO:0000256" key="6">
    <source>
        <dbReference type="ARBA" id="ARBA00023277"/>
    </source>
</evidence>
<dbReference type="InterPro" id="IPR036962">
    <property type="entry name" value="Glyco_hydro_3_N_sf"/>
</dbReference>
<organism evidence="11 12">
    <name type="scientific">Neonectria ditissima</name>
    <dbReference type="NCBI Taxonomy" id="78410"/>
    <lineage>
        <taxon>Eukaryota</taxon>
        <taxon>Fungi</taxon>
        <taxon>Dikarya</taxon>
        <taxon>Ascomycota</taxon>
        <taxon>Pezizomycotina</taxon>
        <taxon>Sordariomycetes</taxon>
        <taxon>Hypocreomycetidae</taxon>
        <taxon>Hypocreales</taxon>
        <taxon>Nectriaceae</taxon>
        <taxon>Neonectria</taxon>
    </lineage>
</organism>
<evidence type="ECO:0000256" key="3">
    <source>
        <dbReference type="ARBA" id="ARBA00005336"/>
    </source>
</evidence>
<dbReference type="PANTHER" id="PTHR42715:SF27">
    <property type="entry name" value="BETA-GLUCOSIDASE-RELATED"/>
    <property type="match status" value="1"/>
</dbReference>
<dbReference type="SUPFAM" id="SSF52279">
    <property type="entry name" value="Beta-D-glucan exohydrolase, C-terminal domain"/>
    <property type="match status" value="1"/>
</dbReference>
<dbReference type="Gene3D" id="2.60.40.10">
    <property type="entry name" value="Immunoglobulins"/>
    <property type="match status" value="1"/>
</dbReference>
<proteinExistence type="inferred from homology"/>
<keyword evidence="12" id="KW-1185">Reference proteome</keyword>
<dbReference type="Pfam" id="PF00933">
    <property type="entry name" value="Glyco_hydro_3"/>
    <property type="match status" value="1"/>
</dbReference>
<dbReference type="InterPro" id="IPR050288">
    <property type="entry name" value="Cellulose_deg_GH3"/>
</dbReference>
<keyword evidence="6 9" id="KW-0119">Carbohydrate metabolism</keyword>
<dbReference type="EMBL" id="LKCW01000037">
    <property type="protein sequence ID" value="KPM43168.1"/>
    <property type="molecule type" value="Genomic_DNA"/>
</dbReference>
<dbReference type="PROSITE" id="PS51820">
    <property type="entry name" value="PA14"/>
    <property type="match status" value="1"/>
</dbReference>
<dbReference type="OrthoDB" id="47059at2759"/>
<dbReference type="PROSITE" id="PS00775">
    <property type="entry name" value="GLYCOSYL_HYDROL_F3"/>
    <property type="match status" value="1"/>
</dbReference>
<dbReference type="InterPro" id="IPR001764">
    <property type="entry name" value="Glyco_hydro_3_N"/>
</dbReference>
<dbReference type="PANTHER" id="PTHR42715">
    <property type="entry name" value="BETA-GLUCOSIDASE"/>
    <property type="match status" value="1"/>
</dbReference>
<dbReference type="InterPro" id="IPR036881">
    <property type="entry name" value="Glyco_hydro_3_C_sf"/>
</dbReference>
<dbReference type="FunFam" id="2.60.40.10:FF:000495">
    <property type="entry name" value="Periplasmic beta-glucosidase"/>
    <property type="match status" value="1"/>
</dbReference>
<accession>A0A0P7B8Y1</accession>
<keyword evidence="7 9" id="KW-0326">Glycosidase</keyword>
<evidence type="ECO:0000313" key="11">
    <source>
        <dbReference type="EMBL" id="KPM43168.1"/>
    </source>
</evidence>
<feature type="domain" description="PA14" evidence="10">
    <location>
        <begin position="400"/>
        <end position="560"/>
    </location>
</feature>
<gene>
    <name evidence="11" type="ORF">AK830_g3415</name>
</gene>
<dbReference type="SUPFAM" id="SSF51445">
    <property type="entry name" value="(Trans)glycosidases"/>
    <property type="match status" value="1"/>
</dbReference>
<comment type="pathway">
    <text evidence="2 9">Glycan metabolism; cellulose degradation.</text>
</comment>
<comment type="similarity">
    <text evidence="3 9">Belongs to the glycosyl hydrolase 3 family.</text>
</comment>
<dbReference type="AlphaFoldDB" id="A0A0P7B8Y1"/>
<name>A0A0P7B8Y1_9HYPO</name>
<dbReference type="GO" id="GO:0030245">
    <property type="term" value="P:cellulose catabolic process"/>
    <property type="evidence" value="ECO:0007669"/>
    <property type="project" value="UniProtKB-UniPathway"/>
</dbReference>
<dbReference type="PRINTS" id="PR00133">
    <property type="entry name" value="GLHYDRLASE3"/>
</dbReference>
<sequence>MAPHDFNEVISQLSLAERVSLLSGIGACATASLERLNIPSLHTSDGPHGLRGGGGRFFNPPPGYQLPSATAMGATFDVDLLHRVGNLLGDEGLRKKVHVVLAPTVCIQRSPLIGRGFEAFSEEPHLSGMLAAQYIRGLQEHGVGACIKHYTAHDQSSKASEDETHMALRTLREIHLMPFQIAMAKYPPWAVMTAYQRINGIHVSEDPFLIEQVLRREWAFDGLVMSDWWGTYSTSEAINAGLDLEMPGPSIWRGKQLIAAVECRKVSMATIDTSVKNLLKLIRRTGARQPSKPTDENGDTSESRALARKVAGDSIVLLKNKRSVLPLSKNRNLTYGLIGEHFEMPATCGGGSSEATPFYVSTPLDAITEVVGSDNVRYEPGCYTRRWTPLISKGLSLPESEEFGLLLDWFGEDPSRSEAAESLYSTTTTSTSMYFSQIIFDAKIPAVHFIQAKTTFTPDREGKYRLALSVCGKARLLVDGKEVIDLWKNHPEKTDDTPCFNKLTMERFYDLDVQAGHSYDLTIVMTNEPITPAVERPGPGGVRLGGQFLRCEDDAIDKAVQLAKEVDVPIVIAGLSSDYEYEASDRTSLRLPGRIDEMIKRVSEVNPKSVIIIQAGMPIEMPWIDSVDTLVMAWYGGQETGHAMADVLFGDVNPSGRLSVTFPKRVEDNPAFLTFGKVDRHIYYGEGVFVGYRYYEMLDLQPLFYFGYGLSYTRFQYSNLKVPSVFEAVEDHRMEISVDVANVGDYDGSEVVQVYVADLECKIQRPKRELKAFAKVKISRGETTRVCLQIDKYALSFWSEEFSQWRAEAGEFAVIIAASSDPGDEIFRATFQLQKTFMWSGL</sequence>
<evidence type="ECO:0000256" key="9">
    <source>
        <dbReference type="RuleBase" id="RU361161"/>
    </source>
</evidence>
<evidence type="ECO:0000256" key="2">
    <source>
        <dbReference type="ARBA" id="ARBA00004987"/>
    </source>
</evidence>
<dbReference type="Proteomes" id="UP000050424">
    <property type="component" value="Unassembled WGS sequence"/>
</dbReference>
<evidence type="ECO:0000256" key="8">
    <source>
        <dbReference type="ARBA" id="ARBA00023326"/>
    </source>
</evidence>
<dbReference type="Gene3D" id="3.40.50.1700">
    <property type="entry name" value="Glycoside hydrolase family 3 C-terminal domain"/>
    <property type="match status" value="1"/>
</dbReference>
<dbReference type="InterPro" id="IPR019800">
    <property type="entry name" value="Glyco_hydro_3_AS"/>
</dbReference>
<dbReference type="Pfam" id="PF14310">
    <property type="entry name" value="Fn3-like"/>
    <property type="match status" value="1"/>
</dbReference>
<evidence type="ECO:0000256" key="4">
    <source>
        <dbReference type="ARBA" id="ARBA00022801"/>
    </source>
</evidence>
<dbReference type="InterPro" id="IPR026891">
    <property type="entry name" value="Fn3-like"/>
</dbReference>
<evidence type="ECO:0000313" key="12">
    <source>
        <dbReference type="Proteomes" id="UP000050424"/>
    </source>
</evidence>
<protein>
    <recommendedName>
        <fullName evidence="9">beta-glucosidase</fullName>
        <ecNumber evidence="9">3.2.1.21</ecNumber>
    </recommendedName>
</protein>
<keyword evidence="4 9" id="KW-0378">Hydrolase</keyword>
<dbReference type="InterPro" id="IPR037524">
    <property type="entry name" value="PA14/GLEYA"/>
</dbReference>
<dbReference type="SMART" id="SM01217">
    <property type="entry name" value="Fn3_like"/>
    <property type="match status" value="1"/>
</dbReference>
<dbReference type="GO" id="GO:0008422">
    <property type="term" value="F:beta-glucosidase activity"/>
    <property type="evidence" value="ECO:0007669"/>
    <property type="project" value="UniProtKB-EC"/>
</dbReference>
<evidence type="ECO:0000256" key="7">
    <source>
        <dbReference type="ARBA" id="ARBA00023295"/>
    </source>
</evidence>
<dbReference type="Pfam" id="PF07691">
    <property type="entry name" value="PA14"/>
    <property type="match status" value="1"/>
</dbReference>
<dbReference type="InterPro" id="IPR013783">
    <property type="entry name" value="Ig-like_fold"/>
</dbReference>
<evidence type="ECO:0000259" key="10">
    <source>
        <dbReference type="PROSITE" id="PS51820"/>
    </source>
</evidence>
<keyword evidence="5" id="KW-0325">Glycoprotein</keyword>
<dbReference type="Gene3D" id="2.60.120.260">
    <property type="entry name" value="Galactose-binding domain-like"/>
    <property type="match status" value="1"/>
</dbReference>
<reference evidence="11 12" key="1">
    <citation type="submission" date="2015-09" db="EMBL/GenBank/DDBJ databases">
        <title>Draft genome of a European isolate of the apple canker pathogen Neonectria ditissima.</title>
        <authorList>
            <person name="Gomez-Cortecero A."/>
            <person name="Harrison R.J."/>
            <person name="Armitage A.D."/>
        </authorList>
    </citation>
    <scope>NUCLEOTIDE SEQUENCE [LARGE SCALE GENOMIC DNA]</scope>
    <source>
        <strain evidence="11 12">R09/05</strain>
    </source>
</reference>
<dbReference type="EC" id="3.2.1.21" evidence="9"/>
<evidence type="ECO:0000256" key="5">
    <source>
        <dbReference type="ARBA" id="ARBA00023180"/>
    </source>
</evidence>
<dbReference type="STRING" id="78410.A0A0P7B8Y1"/>
<dbReference type="Pfam" id="PF01915">
    <property type="entry name" value="Glyco_hydro_3_C"/>
    <property type="match status" value="1"/>
</dbReference>
<keyword evidence="8 9" id="KW-0624">Polysaccharide degradation</keyword>
<comment type="catalytic activity">
    <reaction evidence="1 9">
        <text>Hydrolysis of terminal, non-reducing beta-D-glucosyl residues with release of beta-D-glucose.</text>
        <dbReference type="EC" id="3.2.1.21"/>
    </reaction>
</comment>
<comment type="caution">
    <text evidence="11">The sequence shown here is derived from an EMBL/GenBank/DDBJ whole genome shotgun (WGS) entry which is preliminary data.</text>
</comment>
<dbReference type="Gene3D" id="3.20.20.300">
    <property type="entry name" value="Glycoside hydrolase, family 3, N-terminal domain"/>
    <property type="match status" value="1"/>
</dbReference>
<dbReference type="InterPro" id="IPR017853">
    <property type="entry name" value="GH"/>
</dbReference>